<organism evidence="1 2">
    <name type="scientific">Desulfurella amilsii</name>
    <dbReference type="NCBI Taxonomy" id="1562698"/>
    <lineage>
        <taxon>Bacteria</taxon>
        <taxon>Pseudomonadati</taxon>
        <taxon>Campylobacterota</taxon>
        <taxon>Desulfurellia</taxon>
        <taxon>Desulfurellales</taxon>
        <taxon>Desulfurellaceae</taxon>
        <taxon>Desulfurella</taxon>
    </lineage>
</organism>
<proteinExistence type="predicted"/>
<dbReference type="RefSeq" id="WP_086033374.1">
    <property type="nucleotide sequence ID" value="NZ_MDSU01000015.1"/>
</dbReference>
<evidence type="ECO:0000313" key="1">
    <source>
        <dbReference type="EMBL" id="OSS42525.1"/>
    </source>
</evidence>
<name>A0A1X4XYC4_9BACT</name>
<accession>A0A1X4XYC4</accession>
<dbReference type="OrthoDB" id="1644422at2"/>
<dbReference type="EMBL" id="MDSU01000015">
    <property type="protein sequence ID" value="OSS42525.1"/>
    <property type="molecule type" value="Genomic_DNA"/>
</dbReference>
<sequence>MIKRMTKFYVIKRCPNCEAKTLHRKIDTLITHKNITIRTKAFKCLKCGNIAFNVDNFLTKYYAKKGGKHE</sequence>
<gene>
    <name evidence="1" type="ORF">DESAMIL20_640</name>
</gene>
<dbReference type="Proteomes" id="UP000194141">
    <property type="component" value="Unassembled WGS sequence"/>
</dbReference>
<protein>
    <submittedName>
        <fullName evidence="1">Uncharacterized protein</fullName>
    </submittedName>
</protein>
<comment type="caution">
    <text evidence="1">The sequence shown here is derived from an EMBL/GenBank/DDBJ whole genome shotgun (WGS) entry which is preliminary data.</text>
</comment>
<dbReference type="AlphaFoldDB" id="A0A1X4XYC4"/>
<keyword evidence="2" id="KW-1185">Reference proteome</keyword>
<reference evidence="1 2" key="1">
    <citation type="journal article" date="2017" name="Front. Microbiol.">
        <title>Genome Sequence of Desulfurella amilsii Strain TR1 and Comparative Genomics of Desulfurellaceae Family.</title>
        <authorList>
            <person name="Florentino A.P."/>
            <person name="Stams A.J."/>
            <person name="Sanchez-Andrea I."/>
        </authorList>
    </citation>
    <scope>NUCLEOTIDE SEQUENCE [LARGE SCALE GENOMIC DNA]</scope>
    <source>
        <strain evidence="1 2">TR1</strain>
    </source>
</reference>
<dbReference type="STRING" id="1562698.DESAMIL20_640"/>
<evidence type="ECO:0000313" key="2">
    <source>
        <dbReference type="Proteomes" id="UP000194141"/>
    </source>
</evidence>